<dbReference type="VEuPathDB" id="VectorBase:GPPI031287"/>
<keyword evidence="3" id="KW-1185">Reference proteome</keyword>
<keyword evidence="1" id="KW-1133">Transmembrane helix</keyword>
<accession>A0A1B0BIK1</accession>
<dbReference type="EMBL" id="JXJN01014977">
    <property type="status" value="NOT_ANNOTATED_CDS"/>
    <property type="molecule type" value="Genomic_DNA"/>
</dbReference>
<keyword evidence="1" id="KW-0812">Transmembrane</keyword>
<feature type="transmembrane region" description="Helical" evidence="1">
    <location>
        <begin position="43"/>
        <end position="62"/>
    </location>
</feature>
<reference evidence="3" key="1">
    <citation type="submission" date="2015-01" db="EMBL/GenBank/DDBJ databases">
        <authorList>
            <person name="Aksoy S."/>
            <person name="Warren W."/>
            <person name="Wilson R.K."/>
        </authorList>
    </citation>
    <scope>NUCLEOTIDE SEQUENCE [LARGE SCALE GENOMIC DNA]</scope>
    <source>
        <strain evidence="3">IAEA</strain>
    </source>
</reference>
<reference evidence="2" key="2">
    <citation type="submission" date="2020-05" db="UniProtKB">
        <authorList>
            <consortium name="EnsemblMetazoa"/>
        </authorList>
    </citation>
    <scope>IDENTIFICATION</scope>
    <source>
        <strain evidence="2">IAEA</strain>
    </source>
</reference>
<proteinExistence type="predicted"/>
<feature type="transmembrane region" description="Helical" evidence="1">
    <location>
        <begin position="18"/>
        <end position="36"/>
    </location>
</feature>
<dbReference type="Proteomes" id="UP000092460">
    <property type="component" value="Unassembled WGS sequence"/>
</dbReference>
<evidence type="ECO:0000256" key="1">
    <source>
        <dbReference type="SAM" id="Phobius"/>
    </source>
</evidence>
<dbReference type="AlphaFoldDB" id="A0A1B0BIK1"/>
<organism evidence="2 3">
    <name type="scientific">Glossina palpalis gambiensis</name>
    <dbReference type="NCBI Taxonomy" id="67801"/>
    <lineage>
        <taxon>Eukaryota</taxon>
        <taxon>Metazoa</taxon>
        <taxon>Ecdysozoa</taxon>
        <taxon>Arthropoda</taxon>
        <taxon>Hexapoda</taxon>
        <taxon>Insecta</taxon>
        <taxon>Pterygota</taxon>
        <taxon>Neoptera</taxon>
        <taxon>Endopterygota</taxon>
        <taxon>Diptera</taxon>
        <taxon>Brachycera</taxon>
        <taxon>Muscomorpha</taxon>
        <taxon>Hippoboscoidea</taxon>
        <taxon>Glossinidae</taxon>
        <taxon>Glossina</taxon>
    </lineage>
</organism>
<name>A0A1B0BIK1_9MUSC</name>
<evidence type="ECO:0000313" key="2">
    <source>
        <dbReference type="EnsemblMetazoa" id="GPPI031287-PA"/>
    </source>
</evidence>
<keyword evidence="1" id="KW-0472">Membrane</keyword>
<dbReference type="EnsemblMetazoa" id="GPPI031287-RA">
    <property type="protein sequence ID" value="GPPI031287-PA"/>
    <property type="gene ID" value="GPPI031287"/>
</dbReference>
<sequence length="81" mass="8932">MFDISKTGLKSMSFLVRYLQQFQGFITTSIMFLISLQACRETLLLVTNFAIIIYHSVGLSAIPDSQKASQAGSQPTSQPTN</sequence>
<evidence type="ECO:0000313" key="3">
    <source>
        <dbReference type="Proteomes" id="UP000092460"/>
    </source>
</evidence>
<protein>
    <submittedName>
        <fullName evidence="2">Uncharacterized protein</fullName>
    </submittedName>
</protein>